<dbReference type="RefSeq" id="WP_176439990.1">
    <property type="nucleotide sequence ID" value="NZ_FZNW01000016.1"/>
</dbReference>
<reference evidence="2 3" key="1">
    <citation type="submission" date="2017-06" db="EMBL/GenBank/DDBJ databases">
        <authorList>
            <person name="Kim H.J."/>
            <person name="Triplett B.A."/>
        </authorList>
    </citation>
    <scope>NUCLEOTIDE SEQUENCE [LARGE SCALE GENOMIC DNA]</scope>
    <source>
        <strain evidence="2 3">DSM 45207</strain>
    </source>
</reference>
<evidence type="ECO:0000313" key="3">
    <source>
        <dbReference type="Proteomes" id="UP000198348"/>
    </source>
</evidence>
<accession>A0A238YMM7</accession>
<protein>
    <submittedName>
        <fullName evidence="2">Uncharacterized protein</fullName>
    </submittedName>
</protein>
<feature type="region of interest" description="Disordered" evidence="1">
    <location>
        <begin position="36"/>
        <end position="57"/>
    </location>
</feature>
<dbReference type="AlphaFoldDB" id="A0A238YMM7"/>
<dbReference type="EMBL" id="FZNW01000016">
    <property type="protein sequence ID" value="SNR72242.1"/>
    <property type="molecule type" value="Genomic_DNA"/>
</dbReference>
<dbReference type="Proteomes" id="UP000198348">
    <property type="component" value="Unassembled WGS sequence"/>
</dbReference>
<evidence type="ECO:0000313" key="2">
    <source>
        <dbReference type="EMBL" id="SNR72242.1"/>
    </source>
</evidence>
<evidence type="ECO:0000256" key="1">
    <source>
        <dbReference type="SAM" id="MobiDB-lite"/>
    </source>
</evidence>
<keyword evidence="3" id="KW-1185">Reference proteome</keyword>
<name>A0A238YMM7_9PSEU</name>
<gene>
    <name evidence="2" type="ORF">SAMN06265360_11621</name>
</gene>
<organism evidence="2 3">
    <name type="scientific">Haloechinothrix alba</name>
    <dbReference type="NCBI Taxonomy" id="664784"/>
    <lineage>
        <taxon>Bacteria</taxon>
        <taxon>Bacillati</taxon>
        <taxon>Actinomycetota</taxon>
        <taxon>Actinomycetes</taxon>
        <taxon>Pseudonocardiales</taxon>
        <taxon>Pseudonocardiaceae</taxon>
        <taxon>Haloechinothrix</taxon>
    </lineage>
</organism>
<proteinExistence type="predicted"/>
<sequence length="57" mass="6501">MRTYQNPRELDQKTLAERAHEVGIDNTAHLNPQELAEAVRQQEVDEQDGAERPLSTT</sequence>